<dbReference type="EMBL" id="JACVVD010000023">
    <property type="protein sequence ID" value="MBD0384665.1"/>
    <property type="molecule type" value="Genomic_DNA"/>
</dbReference>
<evidence type="ECO:0000313" key="3">
    <source>
        <dbReference type="Proteomes" id="UP000650466"/>
    </source>
</evidence>
<evidence type="ECO:0000259" key="1">
    <source>
        <dbReference type="SMART" id="SM00860"/>
    </source>
</evidence>
<evidence type="ECO:0000313" key="2">
    <source>
        <dbReference type="EMBL" id="MBD0384665.1"/>
    </source>
</evidence>
<dbReference type="RefSeq" id="WP_188178425.1">
    <property type="nucleotide sequence ID" value="NZ_JACVVD010000023.1"/>
</dbReference>
<keyword evidence="3" id="KW-1185">Reference proteome</keyword>
<name>A0A926KZ91_9BACL</name>
<proteinExistence type="predicted"/>
<dbReference type="Gene3D" id="3.40.1580.10">
    <property type="entry name" value="SMI1/KNR4-like"/>
    <property type="match status" value="1"/>
</dbReference>
<dbReference type="InterPro" id="IPR037883">
    <property type="entry name" value="Knr4/Smi1-like_sf"/>
</dbReference>
<protein>
    <submittedName>
        <fullName evidence="2">SMI1/KNR4 family protein</fullName>
    </submittedName>
</protein>
<organism evidence="2 3">
    <name type="scientific">Paenibacillus sedimenti</name>
    <dbReference type="NCBI Taxonomy" id="2770274"/>
    <lineage>
        <taxon>Bacteria</taxon>
        <taxon>Bacillati</taxon>
        <taxon>Bacillota</taxon>
        <taxon>Bacilli</taxon>
        <taxon>Bacillales</taxon>
        <taxon>Paenibacillaceae</taxon>
        <taxon>Paenibacillus</taxon>
    </lineage>
</organism>
<gene>
    <name evidence="2" type="ORF">ICC18_31990</name>
</gene>
<accession>A0A926KZ91</accession>
<feature type="domain" description="Knr4/Smi1-like" evidence="1">
    <location>
        <begin position="137"/>
        <end position="276"/>
    </location>
</feature>
<dbReference type="SUPFAM" id="SSF160631">
    <property type="entry name" value="SMI1/KNR4-like"/>
    <property type="match status" value="1"/>
</dbReference>
<reference evidence="2" key="1">
    <citation type="submission" date="2020-09" db="EMBL/GenBank/DDBJ databases">
        <title>Draft Genome Sequence of Paenibacillus sp. WST5.</title>
        <authorList>
            <person name="Bao Z."/>
        </authorList>
    </citation>
    <scope>NUCLEOTIDE SEQUENCE</scope>
    <source>
        <strain evidence="2">WST5</strain>
    </source>
</reference>
<sequence>MRFLFSVLKRIVDNQSLNHELYKIKEYELRDFLKVAIANGYIEVKKTGFRDTFEVTGKGRAFLDDFNHLDKELPVDLEELPYWVRFEGEGYQPPQSEIIQNDQESNYIYNEWTHKLQLTYSSIIGRGGKSALSIDPPATENEILQVEEKLKYKLPVSFRKVLLEYSSKVYFYWGIEENKGARTSNGIIAGGGFFDHGLWNIDKLVEFDHYREDNEFLDENEEYKLWSNSLIFALNGMGDCIGIDMKYNIGEIVYLPHDSDSYGRRLGKSFESFMDNWINIGCSGLFIKELIGFSSAGIPYIDHRSANAVMIKNQLGLEN</sequence>
<dbReference type="SMART" id="SM00860">
    <property type="entry name" value="SMI1_KNR4"/>
    <property type="match status" value="1"/>
</dbReference>
<dbReference type="InterPro" id="IPR018958">
    <property type="entry name" value="Knr4/Smi1-like_dom"/>
</dbReference>
<dbReference type="Pfam" id="PF09346">
    <property type="entry name" value="SMI1_KNR4"/>
    <property type="match status" value="1"/>
</dbReference>
<dbReference type="Proteomes" id="UP000650466">
    <property type="component" value="Unassembled WGS sequence"/>
</dbReference>
<comment type="caution">
    <text evidence="2">The sequence shown here is derived from an EMBL/GenBank/DDBJ whole genome shotgun (WGS) entry which is preliminary data.</text>
</comment>
<dbReference type="AlphaFoldDB" id="A0A926KZ91"/>